<dbReference type="InterPro" id="IPR001647">
    <property type="entry name" value="HTH_TetR"/>
</dbReference>
<dbReference type="InterPro" id="IPR009057">
    <property type="entry name" value="Homeodomain-like_sf"/>
</dbReference>
<reference evidence="4 5" key="1">
    <citation type="submission" date="2016-11" db="EMBL/GenBank/DDBJ databases">
        <title>Comparative genomics of Bartonella apis.</title>
        <authorList>
            <person name="Engel P."/>
        </authorList>
    </citation>
    <scope>NUCLEOTIDE SEQUENCE [LARGE SCALE GENOMIC DNA]</scope>
    <source>
        <strain evidence="4 5">BBC0178</strain>
    </source>
</reference>
<dbReference type="SUPFAM" id="SSF46689">
    <property type="entry name" value="Homeodomain-like"/>
    <property type="match status" value="1"/>
</dbReference>
<keyword evidence="1 2" id="KW-0238">DNA-binding</keyword>
<protein>
    <submittedName>
        <fullName evidence="4">DNA-binding transcriptional regulator, AcrR family</fullName>
    </submittedName>
</protein>
<keyword evidence="5" id="KW-1185">Reference proteome</keyword>
<dbReference type="InterPro" id="IPR050624">
    <property type="entry name" value="HTH-type_Tx_Regulator"/>
</dbReference>
<dbReference type="GO" id="GO:0003677">
    <property type="term" value="F:DNA binding"/>
    <property type="evidence" value="ECO:0007669"/>
    <property type="project" value="UniProtKB-UniRule"/>
</dbReference>
<dbReference type="Proteomes" id="UP000189660">
    <property type="component" value="Chromosome"/>
</dbReference>
<feature type="DNA-binding region" description="H-T-H motif" evidence="2">
    <location>
        <begin position="39"/>
        <end position="58"/>
    </location>
</feature>
<evidence type="ECO:0000256" key="2">
    <source>
        <dbReference type="PROSITE-ProRule" id="PRU00335"/>
    </source>
</evidence>
<dbReference type="OrthoDB" id="7252896at2"/>
<evidence type="ECO:0000313" key="4">
    <source>
        <dbReference type="EMBL" id="AQT41877.1"/>
    </source>
</evidence>
<feature type="domain" description="HTH tetR-type" evidence="3">
    <location>
        <begin position="16"/>
        <end position="76"/>
    </location>
</feature>
<dbReference type="PRINTS" id="PR00455">
    <property type="entry name" value="HTHTETR"/>
</dbReference>
<dbReference type="EMBL" id="CP015820">
    <property type="protein sequence ID" value="AQT41877.1"/>
    <property type="molecule type" value="Genomic_DNA"/>
</dbReference>
<sequence length="205" mass="23960">MVKQIKPRKTRLESQQETRQNLLEAARMLFTELGYEATSIRGICDKAGYSQGAFYSNFNNKDEVLLELLEQYKSFEANSRKQLIDDAGGNFEKALNDMILWFERNDHNMSHTILFLEMQLHALRHPEFVKIYNNLMDEQKSFYTTLVQHLFAMRNIEPPFDCSIVAEGLMALGANEAVARRLNPKREKQNPFSAYLKLIFRIEEK</sequence>
<dbReference type="PANTHER" id="PTHR43479:SF11">
    <property type="entry name" value="ACREF_ENVCD OPERON REPRESSOR-RELATED"/>
    <property type="match status" value="1"/>
</dbReference>
<gene>
    <name evidence="4" type="ORF">BBC0178_003740</name>
</gene>
<evidence type="ECO:0000256" key="1">
    <source>
        <dbReference type="ARBA" id="ARBA00023125"/>
    </source>
</evidence>
<evidence type="ECO:0000313" key="5">
    <source>
        <dbReference type="Proteomes" id="UP000189660"/>
    </source>
</evidence>
<dbReference type="AlphaFoldDB" id="A0A1U9M985"/>
<dbReference type="KEGG" id="bapa:BBC0178_003740"/>
<dbReference type="PROSITE" id="PS50977">
    <property type="entry name" value="HTH_TETR_2"/>
    <property type="match status" value="1"/>
</dbReference>
<accession>A0A1U9M985</accession>
<proteinExistence type="predicted"/>
<name>A0A1U9M985_9HYPH</name>
<evidence type="ECO:0000259" key="3">
    <source>
        <dbReference type="PROSITE" id="PS50977"/>
    </source>
</evidence>
<dbReference type="Pfam" id="PF00440">
    <property type="entry name" value="TetR_N"/>
    <property type="match status" value="1"/>
</dbReference>
<dbReference type="RefSeq" id="WP_078039004.1">
    <property type="nucleotide sequence ID" value="NZ_CP015820.1"/>
</dbReference>
<organism evidence="4 5">
    <name type="scientific">Bartonella apihabitans</name>
    <dbReference type="NCBI Taxonomy" id="2750929"/>
    <lineage>
        <taxon>Bacteria</taxon>
        <taxon>Pseudomonadati</taxon>
        <taxon>Pseudomonadota</taxon>
        <taxon>Alphaproteobacteria</taxon>
        <taxon>Hyphomicrobiales</taxon>
        <taxon>Bartonellaceae</taxon>
        <taxon>Bartonella</taxon>
    </lineage>
</organism>
<dbReference type="PANTHER" id="PTHR43479">
    <property type="entry name" value="ACREF/ENVCD OPERON REPRESSOR-RELATED"/>
    <property type="match status" value="1"/>
</dbReference>
<dbReference type="Gene3D" id="1.10.357.10">
    <property type="entry name" value="Tetracycline Repressor, domain 2"/>
    <property type="match status" value="1"/>
</dbReference>